<reference evidence="3" key="1">
    <citation type="journal article" date="2019" name="Int. J. Syst. Evol. Microbiol.">
        <title>The Global Catalogue of Microorganisms (GCM) 10K type strain sequencing project: providing services to taxonomists for standard genome sequencing and annotation.</title>
        <authorList>
            <consortium name="The Broad Institute Genomics Platform"/>
            <consortium name="The Broad Institute Genome Sequencing Center for Infectious Disease"/>
            <person name="Wu L."/>
            <person name="Ma J."/>
        </authorList>
    </citation>
    <scope>NUCLEOTIDE SEQUENCE [LARGE SCALE GENOMIC DNA]</scope>
    <source>
        <strain evidence="3">JCM 17137</strain>
    </source>
</reference>
<evidence type="ECO:0000259" key="1">
    <source>
        <dbReference type="Pfam" id="PF01636"/>
    </source>
</evidence>
<dbReference type="InterPro" id="IPR002575">
    <property type="entry name" value="Aminoglycoside_PTrfase"/>
</dbReference>
<dbReference type="Gene3D" id="3.90.1200.10">
    <property type="match status" value="1"/>
</dbReference>
<dbReference type="EMBL" id="BAABDD010000034">
    <property type="protein sequence ID" value="GAA3761973.1"/>
    <property type="molecule type" value="Genomic_DNA"/>
</dbReference>
<sequence length="306" mass="33842">MSESSAAPTAGKALTEQRLQNILAAICEQANLDPTGAELIKFTNNAAFRLPHHPVVVRIAGSRTVRERITTVVHAARWFADHDIPAVRLLEGVDQPVCVDEHAATLWHHVPATGPAPTGQDLGAIIRSIHALPEPPFDLPRWNLLGKIHTRIDDATGVPAGDLDWLRTRCEELEDELAELDYALPAGVIHGDPFLGNLIPGPSGPVICDFDGVSHGPREWDLTPAAVGKLRMDYATDAHTPLAKSYGFDVLTWPGFASLRRLRELQLVTSVLPNLAEATPRIRKQWEHRYRTLRANDTHTRWSPYR</sequence>
<proteinExistence type="predicted"/>
<dbReference type="Proteomes" id="UP001500908">
    <property type="component" value="Unassembled WGS sequence"/>
</dbReference>
<organism evidence="2 3">
    <name type="scientific">Salinactinospora qingdaonensis</name>
    <dbReference type="NCBI Taxonomy" id="702744"/>
    <lineage>
        <taxon>Bacteria</taxon>
        <taxon>Bacillati</taxon>
        <taxon>Actinomycetota</taxon>
        <taxon>Actinomycetes</taxon>
        <taxon>Streptosporangiales</taxon>
        <taxon>Nocardiopsidaceae</taxon>
        <taxon>Salinactinospora</taxon>
    </lineage>
</organism>
<keyword evidence="3" id="KW-1185">Reference proteome</keyword>
<name>A0ABP7GE95_9ACTN</name>
<gene>
    <name evidence="2" type="ORF">GCM10022402_44480</name>
</gene>
<dbReference type="Pfam" id="PF01636">
    <property type="entry name" value="APH"/>
    <property type="match status" value="1"/>
</dbReference>
<protein>
    <submittedName>
        <fullName evidence="2">Aminoglycoside phosphotransferase family protein</fullName>
    </submittedName>
</protein>
<accession>A0ABP7GE95</accession>
<feature type="domain" description="Aminoglycoside phosphotransferase" evidence="1">
    <location>
        <begin position="51"/>
        <end position="249"/>
    </location>
</feature>
<dbReference type="InterPro" id="IPR011009">
    <property type="entry name" value="Kinase-like_dom_sf"/>
</dbReference>
<evidence type="ECO:0000313" key="2">
    <source>
        <dbReference type="EMBL" id="GAA3761973.1"/>
    </source>
</evidence>
<dbReference type="SUPFAM" id="SSF56112">
    <property type="entry name" value="Protein kinase-like (PK-like)"/>
    <property type="match status" value="1"/>
</dbReference>
<comment type="caution">
    <text evidence="2">The sequence shown here is derived from an EMBL/GenBank/DDBJ whole genome shotgun (WGS) entry which is preliminary data.</text>
</comment>
<evidence type="ECO:0000313" key="3">
    <source>
        <dbReference type="Proteomes" id="UP001500908"/>
    </source>
</evidence>
<dbReference type="RefSeq" id="WP_344975954.1">
    <property type="nucleotide sequence ID" value="NZ_BAABDD010000034.1"/>
</dbReference>